<feature type="signal peptide" evidence="1">
    <location>
        <begin position="1"/>
        <end position="19"/>
    </location>
</feature>
<evidence type="ECO:0000256" key="1">
    <source>
        <dbReference type="SAM" id="SignalP"/>
    </source>
</evidence>
<reference evidence="2 3" key="1">
    <citation type="journal article" date="2017" name="Nat. Commun.">
        <title>Genome assembly with in vitro proximity ligation data and whole-genome triplication in lettuce.</title>
        <authorList>
            <person name="Reyes-Chin-Wo S."/>
            <person name="Wang Z."/>
            <person name="Yang X."/>
            <person name="Kozik A."/>
            <person name="Arikit S."/>
            <person name="Song C."/>
            <person name="Xia L."/>
            <person name="Froenicke L."/>
            <person name="Lavelle D.O."/>
            <person name="Truco M.J."/>
            <person name="Xia R."/>
            <person name="Zhu S."/>
            <person name="Xu C."/>
            <person name="Xu H."/>
            <person name="Xu X."/>
            <person name="Cox K."/>
            <person name="Korf I."/>
            <person name="Meyers B.C."/>
            <person name="Michelmore R.W."/>
        </authorList>
    </citation>
    <scope>NUCLEOTIDE SEQUENCE [LARGE SCALE GENOMIC DNA]</scope>
    <source>
        <strain evidence="3">cv. Salinas</strain>
        <tissue evidence="2">Seedlings</tissue>
    </source>
</reference>
<sequence>MSLMTRLYIGITLITLIVPDDPLQTGQCIFKVKEHIWYLDNDYSRHMIGYKSWLDDFIKKDGMSVIYNVSYMKGLQHNLVSISQLCDAGYEVYHYSYENQQNDIYVLDMFSTDKSLRRCFFSRAQSHLNWLCHKRLSHLNFKNILRIVENQLVRGIPKLQFVKDKNFSAVRTPQQMVLQKEEIELSLKLEELWLLKLVFHCYFGLKQSIQCVIPKTDDVDSILPNVDQLISSQPIPEDQLVLYEETESSIQESSA</sequence>
<comment type="caution">
    <text evidence="2">The sequence shown here is derived from an EMBL/GenBank/DDBJ whole genome shotgun (WGS) entry which is preliminary data.</text>
</comment>
<proteinExistence type="predicted"/>
<dbReference type="AlphaFoldDB" id="A0A9R1UX01"/>
<dbReference type="EMBL" id="NBSK02000007">
    <property type="protein sequence ID" value="KAJ0195058.1"/>
    <property type="molecule type" value="Genomic_DNA"/>
</dbReference>
<keyword evidence="3" id="KW-1185">Reference proteome</keyword>
<name>A0A9R1UX01_LACSA</name>
<gene>
    <name evidence="2" type="ORF">LSAT_V11C700376940</name>
</gene>
<protein>
    <recommendedName>
        <fullName evidence="4">GAG-pre-integrase domain-containing protein</fullName>
    </recommendedName>
</protein>
<evidence type="ECO:0008006" key="4">
    <source>
        <dbReference type="Google" id="ProtNLM"/>
    </source>
</evidence>
<feature type="chain" id="PRO_5040302358" description="GAG-pre-integrase domain-containing protein" evidence="1">
    <location>
        <begin position="20"/>
        <end position="255"/>
    </location>
</feature>
<organism evidence="2 3">
    <name type="scientific">Lactuca sativa</name>
    <name type="common">Garden lettuce</name>
    <dbReference type="NCBI Taxonomy" id="4236"/>
    <lineage>
        <taxon>Eukaryota</taxon>
        <taxon>Viridiplantae</taxon>
        <taxon>Streptophyta</taxon>
        <taxon>Embryophyta</taxon>
        <taxon>Tracheophyta</taxon>
        <taxon>Spermatophyta</taxon>
        <taxon>Magnoliopsida</taxon>
        <taxon>eudicotyledons</taxon>
        <taxon>Gunneridae</taxon>
        <taxon>Pentapetalae</taxon>
        <taxon>asterids</taxon>
        <taxon>campanulids</taxon>
        <taxon>Asterales</taxon>
        <taxon>Asteraceae</taxon>
        <taxon>Cichorioideae</taxon>
        <taxon>Cichorieae</taxon>
        <taxon>Lactucinae</taxon>
        <taxon>Lactuca</taxon>
    </lineage>
</organism>
<dbReference type="Proteomes" id="UP000235145">
    <property type="component" value="Unassembled WGS sequence"/>
</dbReference>
<keyword evidence="1" id="KW-0732">Signal</keyword>
<evidence type="ECO:0000313" key="3">
    <source>
        <dbReference type="Proteomes" id="UP000235145"/>
    </source>
</evidence>
<evidence type="ECO:0000313" key="2">
    <source>
        <dbReference type="EMBL" id="KAJ0195058.1"/>
    </source>
</evidence>
<accession>A0A9R1UX01</accession>